<protein>
    <submittedName>
        <fullName evidence="1">Uncharacterized protein</fullName>
    </submittedName>
</protein>
<name>A0A2W1BIN3_HELAM</name>
<keyword evidence="2" id="KW-1185">Reference proteome</keyword>
<reference evidence="1 2" key="1">
    <citation type="journal article" date="2017" name="BMC Biol.">
        <title>Genomic innovations, transcriptional plasticity and gene loss underlying the evolution and divergence of two highly polyphagous and invasive Helicoverpa pest species.</title>
        <authorList>
            <person name="Pearce S.L."/>
            <person name="Clarke D.F."/>
            <person name="East P.D."/>
            <person name="Elfekih S."/>
            <person name="Gordon K.H."/>
            <person name="Jermiin L.S."/>
            <person name="McGaughran A."/>
            <person name="Oakeshott J.G."/>
            <person name="Papanikolaou A."/>
            <person name="Perera O.P."/>
            <person name="Rane R.V."/>
            <person name="Richards S."/>
            <person name="Tay W.T."/>
            <person name="Walsh T.K."/>
            <person name="Anderson A."/>
            <person name="Anderson C.J."/>
            <person name="Asgari S."/>
            <person name="Board P.G."/>
            <person name="Bretschneider A."/>
            <person name="Campbell P.M."/>
            <person name="Chertemps T."/>
            <person name="Christeller J.T."/>
            <person name="Coppin C.W."/>
            <person name="Downes S.J."/>
            <person name="Duan G."/>
            <person name="Farnsworth C.A."/>
            <person name="Good R.T."/>
            <person name="Han L.B."/>
            <person name="Han Y.C."/>
            <person name="Hatje K."/>
            <person name="Horne I."/>
            <person name="Huang Y.P."/>
            <person name="Hughes D.S."/>
            <person name="Jacquin-Joly E."/>
            <person name="James W."/>
            <person name="Jhangiani S."/>
            <person name="Kollmar M."/>
            <person name="Kuwar S.S."/>
            <person name="Li S."/>
            <person name="Liu N.Y."/>
            <person name="Maibeche M.T."/>
            <person name="Miller J.R."/>
            <person name="Montagne N."/>
            <person name="Perry T."/>
            <person name="Qu J."/>
            <person name="Song S.V."/>
            <person name="Sutton G.G."/>
            <person name="Vogel H."/>
            <person name="Walenz B.P."/>
            <person name="Xu W."/>
            <person name="Zhang H.J."/>
            <person name="Zou Z."/>
            <person name="Batterham P."/>
            <person name="Edwards O.R."/>
            <person name="Feyereisen R."/>
            <person name="Gibbs R.A."/>
            <person name="Heckel D.G."/>
            <person name="McGrath A."/>
            <person name="Robin C."/>
            <person name="Scherer S.E."/>
            <person name="Worley K.C."/>
            <person name="Wu Y.D."/>
        </authorList>
    </citation>
    <scope>NUCLEOTIDE SEQUENCE [LARGE SCALE GENOMIC DNA]</scope>
    <source>
        <strain evidence="1">Harm_GR_Male_#8</strain>
        <tissue evidence="1">Whole organism</tissue>
    </source>
</reference>
<dbReference type="Proteomes" id="UP000249218">
    <property type="component" value="Unassembled WGS sequence"/>
</dbReference>
<proteinExistence type="predicted"/>
<sequence>MQELRSARSDLAHTPVCTYHYNTRAYIVTMNHTEHADATDMTGAILSYCQNADSCEKVDVMIVKLLLSEHTTELLLRFRLTFRFNMSSNKHINSQWMSKLPY</sequence>
<gene>
    <name evidence="1" type="primary">HaOG207295</name>
    <name evidence="1" type="ORF">B5X24_HaOG207295</name>
</gene>
<dbReference type="AlphaFoldDB" id="A0A2W1BIN3"/>
<organism evidence="1 2">
    <name type="scientific">Helicoverpa armigera</name>
    <name type="common">Cotton bollworm</name>
    <name type="synonym">Heliothis armigera</name>
    <dbReference type="NCBI Taxonomy" id="29058"/>
    <lineage>
        <taxon>Eukaryota</taxon>
        <taxon>Metazoa</taxon>
        <taxon>Ecdysozoa</taxon>
        <taxon>Arthropoda</taxon>
        <taxon>Hexapoda</taxon>
        <taxon>Insecta</taxon>
        <taxon>Pterygota</taxon>
        <taxon>Neoptera</taxon>
        <taxon>Endopterygota</taxon>
        <taxon>Lepidoptera</taxon>
        <taxon>Glossata</taxon>
        <taxon>Ditrysia</taxon>
        <taxon>Noctuoidea</taxon>
        <taxon>Noctuidae</taxon>
        <taxon>Heliothinae</taxon>
        <taxon>Helicoverpa</taxon>
    </lineage>
</organism>
<evidence type="ECO:0000313" key="2">
    <source>
        <dbReference type="Proteomes" id="UP000249218"/>
    </source>
</evidence>
<dbReference type="EMBL" id="KZ150031">
    <property type="protein sequence ID" value="PZC74718.1"/>
    <property type="molecule type" value="Genomic_DNA"/>
</dbReference>
<evidence type="ECO:0000313" key="1">
    <source>
        <dbReference type="EMBL" id="PZC74718.1"/>
    </source>
</evidence>
<accession>A0A2W1BIN3</accession>